<dbReference type="PIRSF" id="PIRSF036389">
    <property type="entry name" value="IOR_B"/>
    <property type="match status" value="1"/>
</dbReference>
<evidence type="ECO:0000313" key="3">
    <source>
        <dbReference type="Proteomes" id="UP000052023"/>
    </source>
</evidence>
<dbReference type="PANTHER" id="PTHR47495:SF1">
    <property type="entry name" value="BLL3820 PROTEIN"/>
    <property type="match status" value="1"/>
</dbReference>
<dbReference type="SUPFAM" id="SSF56003">
    <property type="entry name" value="Molybdenum cofactor-binding domain"/>
    <property type="match status" value="2"/>
</dbReference>
<reference evidence="2 3" key="1">
    <citation type="submission" date="2014-03" db="EMBL/GenBank/DDBJ databases">
        <title>Bradyrhizobium valentinum sp. nov., isolated from effective nodules of Lupinus mariae-josephae, a lupine endemic of basic-lime soils in Eastern Spain.</title>
        <authorList>
            <person name="Duran D."/>
            <person name="Rey L."/>
            <person name="Navarro A."/>
            <person name="Busquets A."/>
            <person name="Imperial J."/>
            <person name="Ruiz-Argueso T."/>
        </authorList>
    </citation>
    <scope>NUCLEOTIDE SEQUENCE [LARGE SCALE GENOMIC DNA]</scope>
    <source>
        <strain evidence="2 3">Ro19</strain>
    </source>
</reference>
<keyword evidence="3" id="KW-1185">Reference proteome</keyword>
<dbReference type="InterPro" id="IPR046867">
    <property type="entry name" value="AldOxase/xan_DH_MoCoBD2"/>
</dbReference>
<dbReference type="Pfam" id="PF20256">
    <property type="entry name" value="MoCoBD_2"/>
    <property type="match status" value="2"/>
</dbReference>
<proteinExistence type="predicted"/>
<dbReference type="InterPro" id="IPR037165">
    <property type="entry name" value="AldOxase/xan_DH_Mopterin-bd_sf"/>
</dbReference>
<accession>A0A0R3MVH3</accession>
<organism evidence="2 3">
    <name type="scientific">Bradyrhizobium retamae</name>
    <dbReference type="NCBI Taxonomy" id="1300035"/>
    <lineage>
        <taxon>Bacteria</taxon>
        <taxon>Pseudomonadati</taxon>
        <taxon>Pseudomonadota</taxon>
        <taxon>Alphaproteobacteria</taxon>
        <taxon>Hyphomicrobiales</taxon>
        <taxon>Nitrobacteraceae</taxon>
        <taxon>Bradyrhizobium</taxon>
    </lineage>
</organism>
<dbReference type="SMART" id="SM01008">
    <property type="entry name" value="Ald_Xan_dh_C"/>
    <property type="match status" value="1"/>
</dbReference>
<dbReference type="InterPro" id="IPR000674">
    <property type="entry name" value="Ald_Oxase/Xan_DH_a/b"/>
</dbReference>
<protein>
    <submittedName>
        <fullName evidence="2">Oxidoreductase</fullName>
    </submittedName>
</protein>
<evidence type="ECO:0000259" key="1">
    <source>
        <dbReference type="SMART" id="SM01008"/>
    </source>
</evidence>
<sequence>MNQPAPAPSAPTLPASLAANPKLSSWLKLPSSGKVTVSPGKVEIGQGIVTALAQIAADELDIDLSRVQMIRASTAVSPNEGVTSGSLSIQQSGRALRHACAEVRQIFLRQAAERFGVGIDALHIEDGIISGPGNVRTSYWELADEVSLDRDATPGVTPKIATSRTLAGHSVQRIDIPDKVLGRPRFIHDRALAGMLHGRVLRPQHARAKLRELNEDGARAVAGLVAIVRDGSFAGVVSETEHGAEAALNALRKGATWSDGELLPDENDLASFLKAQPSESTVIGKKTAASPGTVARTIRRQYTRPYIAHASIAPSCAIAQWDGDRVHVWTHSQGVYLLSADLALVLNLPVENITVEHLEGAGCYGHNAADDVALDAVLLAKSAGGRPVRVQWSRQGEMSDAPFGAAMAIEIEADLDAQGEIIDWRHSIWSNGHAARPGRAAQPALLAAFELENPFPRMVSTNPPQVNGGGGDRNSVPLYDFPSWHIESHRLTTMPIRTSALRTLGGQGNVFAIESILDEIAAECGEDPVAFRLRHLRDERAKDVIRAAAARAGWKPEKQPGIGHGIGFGRYKNTGAYCAAIAEIEGAEWISVRKLTLAIDVGEAINPDGVINQIEGGAIQATSWVLKERVRFDGERITSTSWTEYPILRFSEVPDVEVEVIQRPDMDPVGAGEAAHGPVTAAIANAVFDALGVRVRDLPITRDRIIAAMDLSS</sequence>
<name>A0A0R3MVH3_9BRAD</name>
<gene>
    <name evidence="2" type="ORF">CQ13_27075</name>
</gene>
<dbReference type="PANTHER" id="PTHR47495">
    <property type="entry name" value="ALDEHYDE DEHYDROGENASE"/>
    <property type="match status" value="1"/>
</dbReference>
<dbReference type="EMBL" id="LLYA01000158">
    <property type="protein sequence ID" value="KRR23738.1"/>
    <property type="molecule type" value="Genomic_DNA"/>
</dbReference>
<evidence type="ECO:0000313" key="2">
    <source>
        <dbReference type="EMBL" id="KRR23738.1"/>
    </source>
</evidence>
<dbReference type="Pfam" id="PF02738">
    <property type="entry name" value="MoCoBD_1"/>
    <property type="match status" value="1"/>
</dbReference>
<dbReference type="RefSeq" id="WP_057844551.1">
    <property type="nucleotide sequence ID" value="NZ_LLYA01000158.1"/>
</dbReference>
<dbReference type="AlphaFoldDB" id="A0A0R3MVH3"/>
<dbReference type="InterPro" id="IPR008274">
    <property type="entry name" value="AldOxase/xan_DH_MoCoBD1"/>
</dbReference>
<dbReference type="GO" id="GO:0016491">
    <property type="term" value="F:oxidoreductase activity"/>
    <property type="evidence" value="ECO:0007669"/>
    <property type="project" value="InterPro"/>
</dbReference>
<dbReference type="Gene3D" id="3.90.1170.50">
    <property type="entry name" value="Aldehyde oxidase/xanthine dehydrogenase, a/b hammerhead"/>
    <property type="match status" value="1"/>
</dbReference>
<dbReference type="OrthoDB" id="9767994at2"/>
<feature type="domain" description="Aldehyde oxidase/xanthine dehydrogenase a/b hammerhead" evidence="1">
    <location>
        <begin position="181"/>
        <end position="261"/>
    </location>
</feature>
<comment type="caution">
    <text evidence="2">The sequence shown here is derived from an EMBL/GenBank/DDBJ whole genome shotgun (WGS) entry which is preliminary data.</text>
</comment>
<dbReference type="Proteomes" id="UP000052023">
    <property type="component" value="Unassembled WGS sequence"/>
</dbReference>
<dbReference type="InterPro" id="IPR052516">
    <property type="entry name" value="N-heterocyclic_Hydroxylase"/>
</dbReference>
<dbReference type="Gene3D" id="3.30.365.10">
    <property type="entry name" value="Aldehyde oxidase/xanthine dehydrogenase, molybdopterin binding domain"/>
    <property type="match status" value="4"/>
</dbReference>
<dbReference type="InterPro" id="IPR012368">
    <property type="entry name" value="OxRdtase_Mopterin-bd_su_IorB"/>
</dbReference>